<dbReference type="InterPro" id="IPR004360">
    <property type="entry name" value="Glyas_Fos-R_dOase_dom"/>
</dbReference>
<dbReference type="InterPro" id="IPR037523">
    <property type="entry name" value="VOC_core"/>
</dbReference>
<proteinExistence type="predicted"/>
<dbReference type="GO" id="GO:0016829">
    <property type="term" value="F:lyase activity"/>
    <property type="evidence" value="ECO:0007669"/>
    <property type="project" value="UniProtKB-KW"/>
</dbReference>
<dbReference type="AlphaFoldDB" id="A0A2S8AH18"/>
<dbReference type="Proteomes" id="UP000238042">
    <property type="component" value="Unassembled WGS sequence"/>
</dbReference>
<evidence type="ECO:0000313" key="2">
    <source>
        <dbReference type="EMBL" id="PQL95598.1"/>
    </source>
</evidence>
<keyword evidence="3" id="KW-1185">Reference proteome</keyword>
<dbReference type="EMBL" id="PSZM01000001">
    <property type="protein sequence ID" value="PQL95598.1"/>
    <property type="molecule type" value="Genomic_DNA"/>
</dbReference>
<dbReference type="Gene3D" id="3.10.180.10">
    <property type="entry name" value="2,3-Dihydroxybiphenyl 1,2-Dioxygenase, domain 1"/>
    <property type="match status" value="1"/>
</dbReference>
<evidence type="ECO:0000313" key="3">
    <source>
        <dbReference type="Proteomes" id="UP000238042"/>
    </source>
</evidence>
<dbReference type="SUPFAM" id="SSF54593">
    <property type="entry name" value="Glyoxalase/Bleomycin resistance protein/Dihydroxybiphenyl dioxygenase"/>
    <property type="match status" value="1"/>
</dbReference>
<sequence>MNYDNFFFPVDDYEKSKKFYDETLGLKIKFEFKEKGMIAFSVGDEEPAIILKDKQKFPNAKPSLWIEVENVNAMYKELKNKDVTFLTEPFKIKTGWAVEFIDPSNNIIGLTDYTS</sequence>
<dbReference type="OrthoDB" id="9804907at2"/>
<protein>
    <submittedName>
        <fullName evidence="2">Lactoylglutathione lyase</fullName>
    </submittedName>
</protein>
<comment type="caution">
    <text evidence="2">The sequence shown here is derived from an EMBL/GenBank/DDBJ whole genome shotgun (WGS) entry which is preliminary data.</text>
</comment>
<keyword evidence="2" id="KW-0456">Lyase</keyword>
<dbReference type="PROSITE" id="PS51819">
    <property type="entry name" value="VOC"/>
    <property type="match status" value="1"/>
</dbReference>
<name>A0A2S8AH18_9FLAO</name>
<reference evidence="2 3" key="1">
    <citation type="submission" date="2018-02" db="EMBL/GenBank/DDBJ databases">
        <title>Genome sequences of Apibacter spp., gut symbionts of Asian honey bees.</title>
        <authorList>
            <person name="Kwong W.K."/>
            <person name="Steele M.I."/>
            <person name="Moran N.A."/>
        </authorList>
    </citation>
    <scope>NUCLEOTIDE SEQUENCE [LARGE SCALE GENOMIC DNA]</scope>
    <source>
        <strain evidence="3">wkB301</strain>
    </source>
</reference>
<dbReference type="PANTHER" id="PTHR36437">
    <property type="entry name" value="GLYOXALASE/BLEOMYCIN RESISTANCE PROTEIN/DIOXYGENASE"/>
    <property type="match status" value="1"/>
</dbReference>
<dbReference type="Pfam" id="PF00903">
    <property type="entry name" value="Glyoxalase"/>
    <property type="match status" value="1"/>
</dbReference>
<gene>
    <name evidence="2" type="ORF">C4S77_01275</name>
</gene>
<evidence type="ECO:0000259" key="1">
    <source>
        <dbReference type="PROSITE" id="PS51819"/>
    </source>
</evidence>
<dbReference type="InterPro" id="IPR029068">
    <property type="entry name" value="Glyas_Bleomycin-R_OHBP_Dase"/>
</dbReference>
<accession>A0A2S8AH18</accession>
<feature type="domain" description="VOC" evidence="1">
    <location>
        <begin position="2"/>
        <end position="113"/>
    </location>
</feature>
<organism evidence="2 3">
    <name type="scientific">Apibacter adventoris</name>
    <dbReference type="NCBI Taxonomy" id="1679466"/>
    <lineage>
        <taxon>Bacteria</taxon>
        <taxon>Pseudomonadati</taxon>
        <taxon>Bacteroidota</taxon>
        <taxon>Flavobacteriia</taxon>
        <taxon>Flavobacteriales</taxon>
        <taxon>Weeksellaceae</taxon>
        <taxon>Apibacter</taxon>
    </lineage>
</organism>
<dbReference type="PANTHER" id="PTHR36437:SF2">
    <property type="entry name" value="GLYOXALASE_BLEOMYCIN RESISTANCE PROTEIN_DIOXYGENASE"/>
    <property type="match status" value="1"/>
</dbReference>